<proteinExistence type="inferred from homology"/>
<dbReference type="InterPro" id="IPR013538">
    <property type="entry name" value="ASHA1/2-like_C"/>
</dbReference>
<name>A0A231GUP1_9NOCA</name>
<comment type="similarity">
    <text evidence="1">Belongs to the AHA1 family.</text>
</comment>
<feature type="domain" description="Activator of Hsp90 ATPase homologue 1/2-like C-terminal" evidence="2">
    <location>
        <begin position="18"/>
        <end position="157"/>
    </location>
</feature>
<evidence type="ECO:0000313" key="3">
    <source>
        <dbReference type="EMBL" id="OXR40326.1"/>
    </source>
</evidence>
<dbReference type="AlphaFoldDB" id="A0A231GUP1"/>
<evidence type="ECO:0000256" key="1">
    <source>
        <dbReference type="ARBA" id="ARBA00006817"/>
    </source>
</evidence>
<dbReference type="CDD" id="cd08891">
    <property type="entry name" value="SRPBCC_CalC"/>
    <property type="match status" value="1"/>
</dbReference>
<keyword evidence="4" id="KW-1185">Reference proteome</keyword>
<accession>A0A231GUP1</accession>
<sequence length="161" mass="17730">MSTTPDVAALQGKASVALPMERAFAFFTESFGSWWPSAYHIGASEMADAILEPQVGGRWYERGVDGSECDWGRVLVWEPPHRLVVTWQITGHWQYDPDPERASEIEVRFTAEGPAQTTVTLEHRHIDRLVEGAAMAKTIVEGGGGWNSVLEAFAKTAEAQA</sequence>
<comment type="caution">
    <text evidence="3">The sequence shown here is derived from an EMBL/GenBank/DDBJ whole genome shotgun (WGS) entry which is preliminary data.</text>
</comment>
<dbReference type="Pfam" id="PF08327">
    <property type="entry name" value="AHSA1"/>
    <property type="match status" value="1"/>
</dbReference>
<dbReference type="Gene3D" id="3.30.530.20">
    <property type="match status" value="1"/>
</dbReference>
<protein>
    <recommendedName>
        <fullName evidence="2">Activator of Hsp90 ATPase homologue 1/2-like C-terminal domain-containing protein</fullName>
    </recommendedName>
</protein>
<gene>
    <name evidence="3" type="ORF">B7C42_07587</name>
</gene>
<organism evidence="3 4">
    <name type="scientific">Nocardia cerradoensis</name>
    <dbReference type="NCBI Taxonomy" id="85688"/>
    <lineage>
        <taxon>Bacteria</taxon>
        <taxon>Bacillati</taxon>
        <taxon>Actinomycetota</taxon>
        <taxon>Actinomycetes</taxon>
        <taxon>Mycobacteriales</taxon>
        <taxon>Nocardiaceae</taxon>
        <taxon>Nocardia</taxon>
    </lineage>
</organism>
<reference evidence="3 4" key="1">
    <citation type="submission" date="2017-07" db="EMBL/GenBank/DDBJ databases">
        <title>First draft Genome Sequence of Nocardia cerradoensis isolated from human infection.</title>
        <authorList>
            <person name="Carrasco G."/>
        </authorList>
    </citation>
    <scope>NUCLEOTIDE SEQUENCE [LARGE SCALE GENOMIC DNA]</scope>
    <source>
        <strain evidence="3 4">CNM20130759</strain>
    </source>
</reference>
<dbReference type="Proteomes" id="UP000215506">
    <property type="component" value="Unassembled WGS sequence"/>
</dbReference>
<evidence type="ECO:0000313" key="4">
    <source>
        <dbReference type="Proteomes" id="UP000215506"/>
    </source>
</evidence>
<dbReference type="EMBL" id="NGAF01000034">
    <property type="protein sequence ID" value="OXR40326.1"/>
    <property type="molecule type" value="Genomic_DNA"/>
</dbReference>
<dbReference type="InterPro" id="IPR023393">
    <property type="entry name" value="START-like_dom_sf"/>
</dbReference>
<dbReference type="SUPFAM" id="SSF55961">
    <property type="entry name" value="Bet v1-like"/>
    <property type="match status" value="1"/>
</dbReference>
<dbReference type="RefSeq" id="WP_064909912.1">
    <property type="nucleotide sequence ID" value="NZ_NGAF01000034.1"/>
</dbReference>
<evidence type="ECO:0000259" key="2">
    <source>
        <dbReference type="Pfam" id="PF08327"/>
    </source>
</evidence>